<dbReference type="EMBL" id="AP014548">
    <property type="protein sequence ID" value="BAO56717.1"/>
    <property type="molecule type" value="Genomic_DNA"/>
</dbReference>
<protein>
    <recommendedName>
        <fullName evidence="3">Lipoprotein</fullName>
    </recommendedName>
</protein>
<dbReference type="PROSITE" id="PS51257">
    <property type="entry name" value="PROKAR_LIPOPROTEIN"/>
    <property type="match status" value="1"/>
</dbReference>
<dbReference type="AlphaFoldDB" id="W8VXY1"/>
<evidence type="ECO:0000313" key="1">
    <source>
        <dbReference type="EMBL" id="BAO56717.1"/>
    </source>
</evidence>
<dbReference type="RefSeq" id="WP_041497222.1">
    <property type="nucleotide sequence ID" value="NZ_AP014548.1"/>
</dbReference>
<evidence type="ECO:0008006" key="3">
    <source>
        <dbReference type="Google" id="ProtNLM"/>
    </source>
</evidence>
<reference evidence="1 2" key="1">
    <citation type="journal article" date="2014" name="Proc. Natl. Acad. Sci. U.S.A.">
        <title>Functional characterization of flavobacteria rhodopsins reveals a unique class of light-driven chloride pump in bacteria.</title>
        <authorList>
            <person name="Yoshizawa S."/>
            <person name="Kumagai Y."/>
            <person name="Kim H."/>
            <person name="Ogura Y."/>
            <person name="Hayashi T."/>
            <person name="Iwasaki W."/>
            <person name="DeLong E.F."/>
            <person name="Kogure K."/>
        </authorList>
    </citation>
    <scope>NUCLEOTIDE SEQUENCE [LARGE SCALE GENOMIC DNA]</scope>
    <source>
        <strain evidence="1 2">S1-08</strain>
    </source>
</reference>
<dbReference type="Proteomes" id="UP000031760">
    <property type="component" value="Chromosome"/>
</dbReference>
<proteinExistence type="predicted"/>
<dbReference type="HOGENOM" id="CLU_1072974_0_0_10"/>
<name>W8VXY1_9FLAO</name>
<dbReference type="KEGG" id="nmf:NMS_2708"/>
<accession>W8VXY1</accession>
<evidence type="ECO:0000313" key="2">
    <source>
        <dbReference type="Proteomes" id="UP000031760"/>
    </source>
</evidence>
<keyword evidence="2" id="KW-1185">Reference proteome</keyword>
<sequence>MLHKSNSSLKIKTLLLCFTGFLLLTSCKKPEDKNGKAIELTGTLTQWDQGAASVNGMGFFVEPHIIGYINPNGELSIQLPDHFLKMTQDAFAKANSQEGAPYEMMIPTARESFQQTEGLSFQGAEVPLALAGKYYGFEVLQNDAASTAIFAASSEAFMQHLLYPSQHQAVEGWLYYFLYAEKPVRLNGTSAVENLFSNDNEDSYSSSITYQVDIQQGWNIVKYEVKEIVQSPDAKYNADSKVIISTVDALPTGLEWISISSLNLNL</sequence>
<organism evidence="1 2">
    <name type="scientific">Nonlabens marinus S1-08</name>
    <dbReference type="NCBI Taxonomy" id="1454201"/>
    <lineage>
        <taxon>Bacteria</taxon>
        <taxon>Pseudomonadati</taxon>
        <taxon>Bacteroidota</taxon>
        <taxon>Flavobacteriia</taxon>
        <taxon>Flavobacteriales</taxon>
        <taxon>Flavobacteriaceae</taxon>
        <taxon>Nonlabens</taxon>
    </lineage>
</organism>
<gene>
    <name evidence="1" type="ORF">NMS_2708</name>
</gene>
<dbReference type="STRING" id="1454201.NMS_2708"/>
<dbReference type="OrthoDB" id="1143663at2"/>